<dbReference type="Gene3D" id="3.70.10.10">
    <property type="match status" value="1"/>
</dbReference>
<accession>A0A109UZN2</accession>
<dbReference type="InterPro" id="IPR003021">
    <property type="entry name" value="Rad1_Rec1_Rad17"/>
</dbReference>
<dbReference type="Proteomes" id="UP000243052">
    <property type="component" value="Chromosome iv"/>
</dbReference>
<dbReference type="AlphaFoldDB" id="A0A109UZN2"/>
<evidence type="ECO:0000256" key="4">
    <source>
        <dbReference type="ARBA" id="ARBA00023204"/>
    </source>
</evidence>
<dbReference type="GO" id="GO:0000077">
    <property type="term" value="P:DNA damage checkpoint signaling"/>
    <property type="evidence" value="ECO:0007669"/>
    <property type="project" value="UniProtKB-UniRule"/>
</dbReference>
<dbReference type="PIRSF" id="PIRSF011769">
    <property type="entry name" value="Cell_cycle_RAD17"/>
    <property type="match status" value="1"/>
</dbReference>
<evidence type="ECO:0000256" key="6">
    <source>
        <dbReference type="PIRNR" id="PIRNR011769"/>
    </source>
</evidence>
<dbReference type="GO" id="GO:0007131">
    <property type="term" value="P:reciprocal meiotic recombination"/>
    <property type="evidence" value="ECO:0007669"/>
    <property type="project" value="InterPro"/>
</dbReference>
<proteinExistence type="inferred from homology"/>
<keyword evidence="6" id="KW-0378">Hydrolase</keyword>
<comment type="function">
    <text evidence="6">Component of the checkpoint clamp complex involved in the surveillance mechanism that allows the DNA repair pathways to act to restore the integrity of the DNA prior to DNA synthesis or separation of the replicated chromosomes.</text>
</comment>
<evidence type="ECO:0000256" key="2">
    <source>
        <dbReference type="ARBA" id="ARBA00010991"/>
    </source>
</evidence>
<keyword evidence="6" id="KW-0540">Nuclease</keyword>
<comment type="similarity">
    <text evidence="2 6">Belongs to the rad1 family.</text>
</comment>
<dbReference type="PANTHER" id="PTHR10870:SF0">
    <property type="entry name" value="CELL CYCLE CHECKPOINT PROTEIN RAD1"/>
    <property type="match status" value="1"/>
</dbReference>
<dbReference type="EMBL" id="CP014244">
    <property type="protein sequence ID" value="AMD20568.1"/>
    <property type="molecule type" value="Genomic_DNA"/>
</dbReference>
<keyword evidence="8" id="KW-1185">Reference proteome</keyword>
<organism evidence="7 8">
    <name type="scientific">Eremothecium sinecaudum</name>
    <dbReference type="NCBI Taxonomy" id="45286"/>
    <lineage>
        <taxon>Eukaryota</taxon>
        <taxon>Fungi</taxon>
        <taxon>Dikarya</taxon>
        <taxon>Ascomycota</taxon>
        <taxon>Saccharomycotina</taxon>
        <taxon>Saccharomycetes</taxon>
        <taxon>Saccharomycetales</taxon>
        <taxon>Saccharomycetaceae</taxon>
        <taxon>Eremothecium</taxon>
    </lineage>
</organism>
<evidence type="ECO:0000313" key="8">
    <source>
        <dbReference type="Proteomes" id="UP000243052"/>
    </source>
</evidence>
<sequence>MEQSSLFSATSIHLDHITSTLNCLMPFGQKDDVLVTIDKDGLSFVRENYHSSKIQLFLSKDLFQHYCYNPAIDNPDAFTKLSIKINHIFESLSIASNRSNDDIVECTLSHNGEGTPFILIVEDSLITERAEYSTYFISDVDNTGLVLDRESLEFECIIKGDVLYSALKDLKEIGCKECYLYAMTSTRSRPIFALLSKSQLGFSKIMLPAERSILEKLEVYNNDSKTIVHESPVIGLFDFNTIDKLRLSTKIASKALIRKDVHGLLTINILSQANDMLIPNKIHSKADTSEQTVDYPSIFVEVSVLEKATALDTDIKDIQMLMSESTVQKPFSTTEQPMQSAFNAPTEQSKGNILGLTEPVNFPSEQNANDSYNPVPTMDIPLFF</sequence>
<evidence type="ECO:0000256" key="3">
    <source>
        <dbReference type="ARBA" id="ARBA00022763"/>
    </source>
</evidence>
<dbReference type="STRING" id="45286.A0A109UZN2"/>
<name>A0A109UZN2_9SACH</name>
<keyword evidence="4 6" id="KW-0234">DNA repair</keyword>
<reference evidence="7 8" key="1">
    <citation type="submission" date="2016-01" db="EMBL/GenBank/DDBJ databases">
        <title>Genome sequence of the yeast Holleya sinecauda.</title>
        <authorList>
            <person name="Dietrich F.S."/>
        </authorList>
    </citation>
    <scope>NUCLEOTIDE SEQUENCE [LARGE SCALE GENOMIC DNA]</scope>
    <source>
        <strain evidence="7 8">ATCC 58844</strain>
    </source>
</reference>
<dbReference type="GO" id="GO:0006302">
    <property type="term" value="P:double-strand break repair"/>
    <property type="evidence" value="ECO:0007669"/>
    <property type="project" value="UniProtKB-UniRule"/>
</dbReference>
<dbReference type="GO" id="GO:0004518">
    <property type="term" value="F:nuclease activity"/>
    <property type="evidence" value="ECO:0007669"/>
    <property type="project" value="UniProtKB-KW"/>
</dbReference>
<dbReference type="RefSeq" id="XP_017987564.1">
    <property type="nucleotide sequence ID" value="XM_018131858.1"/>
</dbReference>
<gene>
    <name evidence="7" type="ORF">AW171_hschr42463</name>
</gene>
<dbReference type="GO" id="GO:0003684">
    <property type="term" value="F:damaged DNA binding"/>
    <property type="evidence" value="ECO:0007669"/>
    <property type="project" value="UniProtKB-UniRule"/>
</dbReference>
<dbReference type="InterPro" id="IPR016587">
    <property type="entry name" value="Rad17"/>
</dbReference>
<protein>
    <recommendedName>
        <fullName evidence="6">DNA damage checkpoint control protein RAD17</fullName>
    </recommendedName>
</protein>
<comment type="subcellular location">
    <subcellularLocation>
        <location evidence="1 6">Nucleus</location>
    </subcellularLocation>
</comment>
<dbReference type="GeneID" id="28723816"/>
<dbReference type="GO" id="GO:0030896">
    <property type="term" value="C:checkpoint clamp complex"/>
    <property type="evidence" value="ECO:0007669"/>
    <property type="project" value="UniProtKB-UniRule"/>
</dbReference>
<dbReference type="OrthoDB" id="337581at2759"/>
<dbReference type="GO" id="GO:0003690">
    <property type="term" value="F:double-stranded DNA binding"/>
    <property type="evidence" value="ECO:0007669"/>
    <property type="project" value="InterPro"/>
</dbReference>
<evidence type="ECO:0000256" key="1">
    <source>
        <dbReference type="ARBA" id="ARBA00004123"/>
    </source>
</evidence>
<dbReference type="Pfam" id="PF02144">
    <property type="entry name" value="Rad1"/>
    <property type="match status" value="1"/>
</dbReference>
<dbReference type="GO" id="GO:0016787">
    <property type="term" value="F:hydrolase activity"/>
    <property type="evidence" value="ECO:0007669"/>
    <property type="project" value="UniProtKB-KW"/>
</dbReference>
<dbReference type="PANTHER" id="PTHR10870">
    <property type="entry name" value="CELL CYCLE CHECKPOINT PROTEIN RAD1"/>
    <property type="match status" value="1"/>
</dbReference>
<keyword evidence="6" id="KW-0238">DNA-binding</keyword>
<evidence type="ECO:0000256" key="5">
    <source>
        <dbReference type="ARBA" id="ARBA00023242"/>
    </source>
</evidence>
<keyword evidence="5 6" id="KW-0539">Nucleus</keyword>
<keyword evidence="3 6" id="KW-0227">DNA damage</keyword>
<evidence type="ECO:0000313" key="7">
    <source>
        <dbReference type="EMBL" id="AMD20568.1"/>
    </source>
</evidence>